<protein>
    <submittedName>
        <fullName evidence="2">Uncharacterized protein</fullName>
    </submittedName>
</protein>
<sequence>MPLFPCIPFRSAPSPSRAPLPRHPNFISRPHASASASASSRIVSETQFTTMRRSLVFPLCVYVAAASTNIPEATFTSTIRAISTSLTAHPPPPQAKAPS</sequence>
<feature type="region of interest" description="Disordered" evidence="1">
    <location>
        <begin position="1"/>
        <end position="41"/>
    </location>
</feature>
<evidence type="ECO:0000313" key="3">
    <source>
        <dbReference type="Proteomes" id="UP001215280"/>
    </source>
</evidence>
<dbReference type="EMBL" id="JARJLG010000081">
    <property type="protein sequence ID" value="KAJ7750704.1"/>
    <property type="molecule type" value="Genomic_DNA"/>
</dbReference>
<keyword evidence="3" id="KW-1185">Reference proteome</keyword>
<comment type="caution">
    <text evidence="2">The sequence shown here is derived from an EMBL/GenBank/DDBJ whole genome shotgun (WGS) entry which is preliminary data.</text>
</comment>
<evidence type="ECO:0000313" key="2">
    <source>
        <dbReference type="EMBL" id="KAJ7750704.1"/>
    </source>
</evidence>
<name>A0AAD7IVM2_9AGAR</name>
<accession>A0AAD7IVM2</accession>
<dbReference type="AlphaFoldDB" id="A0AAD7IVM2"/>
<organism evidence="2 3">
    <name type="scientific">Mycena maculata</name>
    <dbReference type="NCBI Taxonomy" id="230809"/>
    <lineage>
        <taxon>Eukaryota</taxon>
        <taxon>Fungi</taxon>
        <taxon>Dikarya</taxon>
        <taxon>Basidiomycota</taxon>
        <taxon>Agaricomycotina</taxon>
        <taxon>Agaricomycetes</taxon>
        <taxon>Agaricomycetidae</taxon>
        <taxon>Agaricales</taxon>
        <taxon>Marasmiineae</taxon>
        <taxon>Mycenaceae</taxon>
        <taxon>Mycena</taxon>
    </lineage>
</organism>
<reference evidence="2" key="1">
    <citation type="submission" date="2023-03" db="EMBL/GenBank/DDBJ databases">
        <title>Massive genome expansion in bonnet fungi (Mycena s.s.) driven by repeated elements and novel gene families across ecological guilds.</title>
        <authorList>
            <consortium name="Lawrence Berkeley National Laboratory"/>
            <person name="Harder C.B."/>
            <person name="Miyauchi S."/>
            <person name="Viragh M."/>
            <person name="Kuo A."/>
            <person name="Thoen E."/>
            <person name="Andreopoulos B."/>
            <person name="Lu D."/>
            <person name="Skrede I."/>
            <person name="Drula E."/>
            <person name="Henrissat B."/>
            <person name="Morin E."/>
            <person name="Kohler A."/>
            <person name="Barry K."/>
            <person name="LaButti K."/>
            <person name="Morin E."/>
            <person name="Salamov A."/>
            <person name="Lipzen A."/>
            <person name="Mereny Z."/>
            <person name="Hegedus B."/>
            <person name="Baldrian P."/>
            <person name="Stursova M."/>
            <person name="Weitz H."/>
            <person name="Taylor A."/>
            <person name="Grigoriev I.V."/>
            <person name="Nagy L.G."/>
            <person name="Martin F."/>
            <person name="Kauserud H."/>
        </authorList>
    </citation>
    <scope>NUCLEOTIDE SEQUENCE</scope>
    <source>
        <strain evidence="2">CBHHK188m</strain>
    </source>
</reference>
<evidence type="ECO:0000256" key="1">
    <source>
        <dbReference type="SAM" id="MobiDB-lite"/>
    </source>
</evidence>
<proteinExistence type="predicted"/>
<gene>
    <name evidence="2" type="ORF">DFH07DRAFT_961301</name>
</gene>
<dbReference type="Proteomes" id="UP001215280">
    <property type="component" value="Unassembled WGS sequence"/>
</dbReference>